<dbReference type="InterPro" id="IPR003812">
    <property type="entry name" value="Fido"/>
</dbReference>
<name>A0ABX5LPG9_9BACT</name>
<dbReference type="Proteomes" id="UP000245523">
    <property type="component" value="Unassembled WGS sequence"/>
</dbReference>
<reference evidence="2 3" key="1">
    <citation type="submission" date="2018-05" db="EMBL/GenBank/DDBJ databases">
        <title>Animal gut microbial communities from fecal samples from Wisconsin, USA.</title>
        <authorList>
            <person name="Neumann A."/>
        </authorList>
    </citation>
    <scope>NUCLEOTIDE SEQUENCE [LARGE SCALE GENOMIC DNA]</scope>
    <source>
        <strain evidence="2 3">UWS4</strain>
    </source>
</reference>
<accession>A0ABX5LPG9</accession>
<dbReference type="Gene3D" id="1.10.3290.10">
    <property type="entry name" value="Fido-like domain"/>
    <property type="match status" value="1"/>
</dbReference>
<keyword evidence="3" id="KW-1185">Reference proteome</keyword>
<dbReference type="RefSeq" id="WP_106198810.1">
    <property type="nucleotide sequence ID" value="NZ_JAXEIU010000010.1"/>
</dbReference>
<sequence>MLFIHQYPDWTNFRISYLKIADLLCKIRFLQGKLQGKCAFALSNENFQGIQEENLSNLCKIDEYSEIPKLFFSAERNFSNELTEKRLFSFHSSLIFNGGRYKNSSKSQNLDYLCGFRGVSADRIPKEMEKLIRFFNLSEMDPVLKAAIVHFWFVTIRPFSKGNGCMARLLSDLLLSQSEHSEKHSYSFHSLFFEDKNSYFQSLFQAQTSNGDITDWIFYFLSKLHLALENAQANWAQKFSAKKSEFSLSGIALSEREQLLIKYLQENPHAKISSSEWAKISAISHDSALRDFKNLQQKNILKKSKEKGRSTKYFFNEESF</sequence>
<dbReference type="InterPro" id="IPR040198">
    <property type="entry name" value="Fido_containing"/>
</dbReference>
<comment type="caution">
    <text evidence="2">The sequence shown here is derived from an EMBL/GenBank/DDBJ whole genome shotgun (WGS) entry which is preliminary data.</text>
</comment>
<protein>
    <submittedName>
        <fullName evidence="2">Fic/DOC family protein</fullName>
    </submittedName>
</protein>
<dbReference type="InterPro" id="IPR036597">
    <property type="entry name" value="Fido-like_dom_sf"/>
</dbReference>
<dbReference type="Pfam" id="PF02661">
    <property type="entry name" value="Fic"/>
    <property type="match status" value="1"/>
</dbReference>
<dbReference type="EMBL" id="QGHD01000011">
    <property type="protein sequence ID" value="PWL01136.1"/>
    <property type="molecule type" value="Genomic_DNA"/>
</dbReference>
<feature type="domain" description="Fido" evidence="1">
    <location>
        <begin position="82"/>
        <end position="222"/>
    </location>
</feature>
<organism evidence="2 3">
    <name type="scientific">Hallerella porci</name>
    <dbReference type="NCBI Taxonomy" id="1945871"/>
    <lineage>
        <taxon>Bacteria</taxon>
        <taxon>Pseudomonadati</taxon>
        <taxon>Fibrobacterota</taxon>
        <taxon>Fibrobacteria</taxon>
        <taxon>Fibrobacterales</taxon>
        <taxon>Fibrobacteraceae</taxon>
        <taxon>Hallerella</taxon>
    </lineage>
</organism>
<gene>
    <name evidence="2" type="ORF">B0H50_11110</name>
</gene>
<dbReference type="PROSITE" id="PS51459">
    <property type="entry name" value="FIDO"/>
    <property type="match status" value="1"/>
</dbReference>
<dbReference type="PANTHER" id="PTHR13504">
    <property type="entry name" value="FIDO DOMAIN-CONTAINING PROTEIN DDB_G0283145"/>
    <property type="match status" value="1"/>
</dbReference>
<evidence type="ECO:0000259" key="1">
    <source>
        <dbReference type="PROSITE" id="PS51459"/>
    </source>
</evidence>
<proteinExistence type="predicted"/>
<dbReference type="SUPFAM" id="SSF140931">
    <property type="entry name" value="Fic-like"/>
    <property type="match status" value="1"/>
</dbReference>
<evidence type="ECO:0000313" key="2">
    <source>
        <dbReference type="EMBL" id="PWL01136.1"/>
    </source>
</evidence>
<evidence type="ECO:0000313" key="3">
    <source>
        <dbReference type="Proteomes" id="UP000245523"/>
    </source>
</evidence>
<dbReference type="PANTHER" id="PTHR13504:SF33">
    <property type="entry name" value="FIC FAMILY PROTEIN"/>
    <property type="match status" value="1"/>
</dbReference>